<dbReference type="AlphaFoldDB" id="G7K554"/>
<evidence type="ECO:0000313" key="2">
    <source>
        <dbReference type="EnsemblPlants" id="AES93773"/>
    </source>
</evidence>
<protein>
    <submittedName>
        <fullName evidence="1 2">Uncharacterized protein</fullName>
    </submittedName>
</protein>
<reference evidence="1 3" key="1">
    <citation type="journal article" date="2011" name="Nature">
        <title>The Medicago genome provides insight into the evolution of rhizobial symbioses.</title>
        <authorList>
            <person name="Young N.D."/>
            <person name="Debelle F."/>
            <person name="Oldroyd G.E."/>
            <person name="Geurts R."/>
            <person name="Cannon S.B."/>
            <person name="Udvardi M.K."/>
            <person name="Benedito V.A."/>
            <person name="Mayer K.F."/>
            <person name="Gouzy J."/>
            <person name="Schoof H."/>
            <person name="Van de Peer Y."/>
            <person name="Proost S."/>
            <person name="Cook D.R."/>
            <person name="Meyers B.C."/>
            <person name="Spannagl M."/>
            <person name="Cheung F."/>
            <person name="De Mita S."/>
            <person name="Krishnakumar V."/>
            <person name="Gundlach H."/>
            <person name="Zhou S."/>
            <person name="Mudge J."/>
            <person name="Bharti A.K."/>
            <person name="Murray J.D."/>
            <person name="Naoumkina M.A."/>
            <person name="Rosen B."/>
            <person name="Silverstein K.A."/>
            <person name="Tang H."/>
            <person name="Rombauts S."/>
            <person name="Zhao P.X."/>
            <person name="Zhou P."/>
            <person name="Barbe V."/>
            <person name="Bardou P."/>
            <person name="Bechner M."/>
            <person name="Bellec A."/>
            <person name="Berger A."/>
            <person name="Berges H."/>
            <person name="Bidwell S."/>
            <person name="Bisseling T."/>
            <person name="Choisne N."/>
            <person name="Couloux A."/>
            <person name="Denny R."/>
            <person name="Deshpande S."/>
            <person name="Dai X."/>
            <person name="Doyle J.J."/>
            <person name="Dudez A.M."/>
            <person name="Farmer A.D."/>
            <person name="Fouteau S."/>
            <person name="Franken C."/>
            <person name="Gibelin C."/>
            <person name="Gish J."/>
            <person name="Goldstein S."/>
            <person name="Gonzalez A.J."/>
            <person name="Green P.J."/>
            <person name="Hallab A."/>
            <person name="Hartog M."/>
            <person name="Hua A."/>
            <person name="Humphray S.J."/>
            <person name="Jeong D.H."/>
            <person name="Jing Y."/>
            <person name="Jocker A."/>
            <person name="Kenton S.M."/>
            <person name="Kim D.J."/>
            <person name="Klee K."/>
            <person name="Lai H."/>
            <person name="Lang C."/>
            <person name="Lin S."/>
            <person name="Macmil S.L."/>
            <person name="Magdelenat G."/>
            <person name="Matthews L."/>
            <person name="McCorrison J."/>
            <person name="Monaghan E.L."/>
            <person name="Mun J.H."/>
            <person name="Najar F.Z."/>
            <person name="Nicholson C."/>
            <person name="Noirot C."/>
            <person name="O'Bleness M."/>
            <person name="Paule C.R."/>
            <person name="Poulain J."/>
            <person name="Prion F."/>
            <person name="Qin B."/>
            <person name="Qu C."/>
            <person name="Retzel E.F."/>
            <person name="Riddle C."/>
            <person name="Sallet E."/>
            <person name="Samain S."/>
            <person name="Samson N."/>
            <person name="Sanders I."/>
            <person name="Saurat O."/>
            <person name="Scarpelli C."/>
            <person name="Schiex T."/>
            <person name="Segurens B."/>
            <person name="Severin A.J."/>
            <person name="Sherrier D.J."/>
            <person name="Shi R."/>
            <person name="Sims S."/>
            <person name="Singer S.R."/>
            <person name="Sinharoy S."/>
            <person name="Sterck L."/>
            <person name="Viollet A."/>
            <person name="Wang B.B."/>
            <person name="Wang K."/>
            <person name="Wang M."/>
            <person name="Wang X."/>
            <person name="Warfsmann J."/>
            <person name="Weissenbach J."/>
            <person name="White D.D."/>
            <person name="White J.D."/>
            <person name="Wiley G.B."/>
            <person name="Wincker P."/>
            <person name="Xing Y."/>
            <person name="Yang L."/>
            <person name="Yao Z."/>
            <person name="Ying F."/>
            <person name="Zhai J."/>
            <person name="Zhou L."/>
            <person name="Zuber A."/>
            <person name="Denarie J."/>
            <person name="Dixon R.A."/>
            <person name="May G.D."/>
            <person name="Schwartz D.C."/>
            <person name="Rogers J."/>
            <person name="Quetier F."/>
            <person name="Town C.D."/>
            <person name="Roe B.A."/>
        </authorList>
    </citation>
    <scope>NUCLEOTIDE SEQUENCE [LARGE SCALE GENOMIC DNA]</scope>
    <source>
        <strain evidence="1">A17</strain>
        <strain evidence="2 3">cv. Jemalong A17</strain>
    </source>
</reference>
<reference evidence="2" key="3">
    <citation type="submission" date="2015-04" db="UniProtKB">
        <authorList>
            <consortium name="EnsemblPlants"/>
        </authorList>
    </citation>
    <scope>IDENTIFICATION</scope>
    <source>
        <strain evidence="2">cv. Jemalong A17</strain>
    </source>
</reference>
<accession>G7K554</accession>
<organism evidence="1 3">
    <name type="scientific">Medicago truncatula</name>
    <name type="common">Barrel medic</name>
    <name type="synonym">Medicago tribuloides</name>
    <dbReference type="NCBI Taxonomy" id="3880"/>
    <lineage>
        <taxon>Eukaryota</taxon>
        <taxon>Viridiplantae</taxon>
        <taxon>Streptophyta</taxon>
        <taxon>Embryophyta</taxon>
        <taxon>Tracheophyta</taxon>
        <taxon>Spermatophyta</taxon>
        <taxon>Magnoliopsida</taxon>
        <taxon>eudicotyledons</taxon>
        <taxon>Gunneridae</taxon>
        <taxon>Pentapetalae</taxon>
        <taxon>rosids</taxon>
        <taxon>fabids</taxon>
        <taxon>Fabales</taxon>
        <taxon>Fabaceae</taxon>
        <taxon>Papilionoideae</taxon>
        <taxon>50 kb inversion clade</taxon>
        <taxon>NPAAA clade</taxon>
        <taxon>Hologalegina</taxon>
        <taxon>IRL clade</taxon>
        <taxon>Trifolieae</taxon>
        <taxon>Medicago</taxon>
    </lineage>
</organism>
<gene>
    <name evidence="1" type="ordered locus">MTR_5g007340</name>
</gene>
<reference evidence="1 3" key="2">
    <citation type="journal article" date="2014" name="BMC Genomics">
        <title>An improved genome release (version Mt4.0) for the model legume Medicago truncatula.</title>
        <authorList>
            <person name="Tang H."/>
            <person name="Krishnakumar V."/>
            <person name="Bidwell S."/>
            <person name="Rosen B."/>
            <person name="Chan A."/>
            <person name="Zhou S."/>
            <person name="Gentzbittel L."/>
            <person name="Childs K.L."/>
            <person name="Yandell M."/>
            <person name="Gundlach H."/>
            <person name="Mayer K.F."/>
            <person name="Schwartz D.C."/>
            <person name="Town C.D."/>
        </authorList>
    </citation>
    <scope>GENOME REANNOTATION</scope>
    <source>
        <strain evidence="2 3">cv. Jemalong A17</strain>
    </source>
</reference>
<evidence type="ECO:0000313" key="3">
    <source>
        <dbReference type="Proteomes" id="UP000002051"/>
    </source>
</evidence>
<dbReference type="EMBL" id="CM001221">
    <property type="protein sequence ID" value="AES93773.1"/>
    <property type="molecule type" value="Genomic_DNA"/>
</dbReference>
<dbReference type="PaxDb" id="3880-AES93773"/>
<dbReference type="HOGENOM" id="CLU_2797788_0_0_1"/>
<name>G7K554_MEDTR</name>
<proteinExistence type="predicted"/>
<dbReference type="Proteomes" id="UP000002051">
    <property type="component" value="Chromosome 5"/>
</dbReference>
<evidence type="ECO:0000313" key="1">
    <source>
        <dbReference type="EMBL" id="AES93773.1"/>
    </source>
</evidence>
<keyword evidence="3" id="KW-1185">Reference proteome</keyword>
<dbReference type="EnsemblPlants" id="AES93773">
    <property type="protein sequence ID" value="AES93773"/>
    <property type="gene ID" value="MTR_5g007340"/>
</dbReference>
<sequence length="68" mass="7871">MVRKVMPHHRGLCSFRGFPRNTPPNLYLLRRKGVARNDSPPGEMMTNYCHYTFAVGENLTSRCNYTLP</sequence>